<dbReference type="InterPro" id="IPR023401">
    <property type="entry name" value="ODC_N"/>
</dbReference>
<dbReference type="Pfam" id="PF02423">
    <property type="entry name" value="OCD_Mu_crystall"/>
    <property type="match status" value="1"/>
</dbReference>
<evidence type="ECO:0000313" key="3">
    <source>
        <dbReference type="Proteomes" id="UP000048926"/>
    </source>
</evidence>
<accession>A0A0M6Y432</accession>
<reference evidence="3" key="1">
    <citation type="submission" date="2015-07" db="EMBL/GenBank/DDBJ databases">
        <authorList>
            <person name="Rodrigo-Torres Lidia"/>
            <person name="Arahal R.David."/>
        </authorList>
    </citation>
    <scope>NUCLEOTIDE SEQUENCE [LARGE SCALE GENOMIC DNA]</scope>
    <source>
        <strain evidence="3">CECT 4801</strain>
    </source>
</reference>
<dbReference type="Gene3D" id="3.30.1780.10">
    <property type="entry name" value="ornithine cyclodeaminase, domain 1"/>
    <property type="match status" value="1"/>
</dbReference>
<name>A0A0M6Y432_9HYPH</name>
<dbReference type="EMBL" id="CXST01000002">
    <property type="protein sequence ID" value="CTQ44444.1"/>
    <property type="molecule type" value="Genomic_DNA"/>
</dbReference>
<evidence type="ECO:0000313" key="2">
    <source>
        <dbReference type="EMBL" id="CTQ44444.1"/>
    </source>
</evidence>
<dbReference type="InterPro" id="IPR003462">
    <property type="entry name" value="ODC_Mu_crystall"/>
</dbReference>
<organism evidence="2 3">
    <name type="scientific">Roseibium aggregatum</name>
    <dbReference type="NCBI Taxonomy" id="187304"/>
    <lineage>
        <taxon>Bacteria</taxon>
        <taxon>Pseudomonadati</taxon>
        <taxon>Pseudomonadota</taxon>
        <taxon>Alphaproteobacteria</taxon>
        <taxon>Hyphomicrobiales</taxon>
        <taxon>Stappiaceae</taxon>
        <taxon>Roseibium</taxon>
    </lineage>
</organism>
<dbReference type="Proteomes" id="UP000048926">
    <property type="component" value="Unassembled WGS sequence"/>
</dbReference>
<dbReference type="InterPro" id="IPR036291">
    <property type="entry name" value="NAD(P)-bd_dom_sf"/>
</dbReference>
<proteinExistence type="inferred from homology"/>
<gene>
    <name evidence="2" type="ORF">LAL4801_02887</name>
</gene>
<comment type="similarity">
    <text evidence="1">Belongs to the ornithine cyclodeaminase/mu-crystallin family.</text>
</comment>
<dbReference type="OrthoDB" id="8111030at2"/>
<evidence type="ECO:0000256" key="1">
    <source>
        <dbReference type="ARBA" id="ARBA00008903"/>
    </source>
</evidence>
<dbReference type="Gene3D" id="3.40.50.720">
    <property type="entry name" value="NAD(P)-binding Rossmann-like Domain"/>
    <property type="match status" value="1"/>
</dbReference>
<dbReference type="RefSeq" id="WP_055657231.1">
    <property type="nucleotide sequence ID" value="NZ_CP045617.1"/>
</dbReference>
<dbReference type="AlphaFoldDB" id="A0A0M6Y432"/>
<dbReference type="SUPFAM" id="SSF51735">
    <property type="entry name" value="NAD(P)-binding Rossmann-fold domains"/>
    <property type="match status" value="1"/>
</dbReference>
<protein>
    <submittedName>
        <fullName evidence="2">Ornithine cyclodeaminase</fullName>
    </submittedName>
</protein>
<dbReference type="STRING" id="187304.B0E33_08840"/>
<sequence>MRIISSDEIDACLEDRAVLETLRRAYRSSTVAPKASPLPIGRLNQQQGALTVQPAWTDFTQQGDVKRGYIGCSLALDLPEQTGLSSSLYLLFSGSGGQPIALLDGMRLTVWRTAGLHALGASYLSREDTSRLLVIGDDPRLPRLVCGYAAVRNLTSILLAGVSPEIQKRIAALPALKGVNVGITNEIYAAQEGADMICIAGPENETGTHHALTYLDPPAGCHVDVLDPEAQLPTELLQEARLFTTDLSEPPRPDLEWAADLKDLTQGTKAGRRYYGQRTLFLPAPRTGLADYALAAHVFLRT</sequence>
<keyword evidence="3" id="KW-1185">Reference proteome</keyword>